<dbReference type="HOGENOM" id="CLU_072573_8_2_6"/>
<dbReference type="KEGG" id="pkc:PKB_1936"/>
<dbReference type="GO" id="GO:0005886">
    <property type="term" value="C:plasma membrane"/>
    <property type="evidence" value="ECO:0007669"/>
    <property type="project" value="InterPro"/>
</dbReference>
<dbReference type="Gene3D" id="1.20.144.10">
    <property type="entry name" value="Phosphatidic acid phosphatase type 2/haloperoxidase"/>
    <property type="match status" value="1"/>
</dbReference>
<evidence type="ECO:0000256" key="1">
    <source>
        <dbReference type="ARBA" id="ARBA00012374"/>
    </source>
</evidence>
<dbReference type="InterPro" id="IPR036938">
    <property type="entry name" value="PAP2/HPO_sf"/>
</dbReference>
<dbReference type="CDD" id="cd03385">
    <property type="entry name" value="PAP2_BcrC_like"/>
    <property type="match status" value="1"/>
</dbReference>
<evidence type="ECO:0000256" key="3">
    <source>
        <dbReference type="ARBA" id="ARBA00047594"/>
    </source>
</evidence>
<reference evidence="6 7" key="1">
    <citation type="submission" date="2013-03" db="EMBL/GenBank/DDBJ databases">
        <authorList>
            <person name="Linke B."/>
        </authorList>
    </citation>
    <scope>NUCLEOTIDE SEQUENCE [LARGE SCALE GENOMIC DNA]</scope>
    <source>
        <strain evidence="6 7">B13</strain>
    </source>
</reference>
<feature type="transmembrane region" description="Helical" evidence="4">
    <location>
        <begin position="132"/>
        <end position="149"/>
    </location>
</feature>
<feature type="transmembrane region" description="Helical" evidence="4">
    <location>
        <begin position="67"/>
        <end position="89"/>
    </location>
</feature>
<evidence type="ECO:0000313" key="7">
    <source>
        <dbReference type="Proteomes" id="UP000025241"/>
    </source>
</evidence>
<proteinExistence type="predicted"/>
<reference evidence="6 7" key="2">
    <citation type="submission" date="2014-05" db="EMBL/GenBank/DDBJ databases">
        <title>Genome sequence of the 3-chlorobenzoate degrading bacterium Pseudomonas knackmussii B13 shows multiple evidence for horizontal gene transfer.</title>
        <authorList>
            <person name="Miyazaki R."/>
            <person name="Bertelli C."/>
            <person name="Falquet L."/>
            <person name="Robinson-Rechavi M."/>
            <person name="Gharib W."/>
            <person name="Roy S."/>
            <person name="Van der Meer J.R."/>
        </authorList>
    </citation>
    <scope>NUCLEOTIDE SEQUENCE [LARGE SCALE GENOMIC DNA]</scope>
    <source>
        <strain evidence="6 7">B13</strain>
    </source>
</reference>
<dbReference type="RefSeq" id="WP_043257112.1">
    <property type="nucleotide sequence ID" value="NZ_HG322950.1"/>
</dbReference>
<dbReference type="InterPro" id="IPR033879">
    <property type="entry name" value="UPP_Pase"/>
</dbReference>
<dbReference type="AlphaFoldDB" id="A0A024HEK1"/>
<protein>
    <recommendedName>
        <fullName evidence="1">undecaprenyl-diphosphate phosphatase</fullName>
        <ecNumber evidence="1">3.6.1.27</ecNumber>
    </recommendedName>
    <alternativeName>
        <fullName evidence="2">Undecaprenyl pyrophosphate phosphatase</fullName>
    </alternativeName>
</protein>
<evidence type="ECO:0000256" key="2">
    <source>
        <dbReference type="ARBA" id="ARBA00032707"/>
    </source>
</evidence>
<feature type="transmembrane region" description="Helical" evidence="4">
    <location>
        <begin position="161"/>
        <end position="179"/>
    </location>
</feature>
<keyword evidence="4" id="KW-0812">Transmembrane</keyword>
<dbReference type="PANTHER" id="PTHR14969">
    <property type="entry name" value="SPHINGOSINE-1-PHOSPHATE PHOSPHOHYDROLASE"/>
    <property type="match status" value="1"/>
</dbReference>
<dbReference type="OrthoDB" id="9801622at2"/>
<name>A0A024HEK1_PSEKB</name>
<dbReference type="STRING" id="1301098.PKB_1936"/>
<dbReference type="InterPro" id="IPR000326">
    <property type="entry name" value="PAP2/HPO"/>
</dbReference>
<keyword evidence="4" id="KW-0472">Membrane</keyword>
<evidence type="ECO:0000313" key="6">
    <source>
        <dbReference type="EMBL" id="CDF83286.1"/>
    </source>
</evidence>
<keyword evidence="4" id="KW-1133">Transmembrane helix</keyword>
<dbReference type="PANTHER" id="PTHR14969:SF13">
    <property type="entry name" value="AT30094P"/>
    <property type="match status" value="1"/>
</dbReference>
<keyword evidence="7" id="KW-1185">Reference proteome</keyword>
<evidence type="ECO:0000259" key="5">
    <source>
        <dbReference type="SMART" id="SM00014"/>
    </source>
</evidence>
<dbReference type="Proteomes" id="UP000025241">
    <property type="component" value="Chromosome I"/>
</dbReference>
<organism evidence="6 7">
    <name type="scientific">Pseudomonas knackmussii (strain DSM 6978 / CCUG 54928 / LMG 23759 / B13)</name>
    <dbReference type="NCBI Taxonomy" id="1301098"/>
    <lineage>
        <taxon>Bacteria</taxon>
        <taxon>Pseudomonadati</taxon>
        <taxon>Pseudomonadota</taxon>
        <taxon>Gammaproteobacteria</taxon>
        <taxon>Pseudomonadales</taxon>
        <taxon>Pseudomonadaceae</taxon>
        <taxon>Pseudomonas</taxon>
    </lineage>
</organism>
<dbReference type="EMBL" id="HG322950">
    <property type="protein sequence ID" value="CDF83286.1"/>
    <property type="molecule type" value="Genomic_DNA"/>
</dbReference>
<dbReference type="SUPFAM" id="SSF48317">
    <property type="entry name" value="Acid phosphatase/Vanadium-dependent haloperoxidase"/>
    <property type="match status" value="1"/>
</dbReference>
<dbReference type="PATRIC" id="fig|1301098.3.peg.1923"/>
<dbReference type="SMART" id="SM00014">
    <property type="entry name" value="acidPPc"/>
    <property type="match status" value="1"/>
</dbReference>
<sequence>MQSPHLVSSSSLLEHLNHQVFLAINAGPDTPTWLLGCARFVATVPLFLLPPLLLGLWCWGDRAKRGALLRALSVTVVALLMGFLIGALWPHPRPFAIGLGHAWLQHADNASFPSDHLTIFASVALSLLFDDAYLLGAALGLVGLAVGYARVYLGIHFPLDMLGALAVSAVGNSLVWVLWQRHGAPLTQQAENLYRRCLAPAIARGWVRD</sequence>
<evidence type="ECO:0000256" key="4">
    <source>
        <dbReference type="SAM" id="Phobius"/>
    </source>
</evidence>
<gene>
    <name evidence="6" type="ORF">PKB_1936</name>
</gene>
<dbReference type="GO" id="GO:0050380">
    <property type="term" value="F:undecaprenyl-diphosphatase activity"/>
    <property type="evidence" value="ECO:0007669"/>
    <property type="project" value="UniProtKB-EC"/>
</dbReference>
<dbReference type="eggNOG" id="COG0671">
    <property type="taxonomic scope" value="Bacteria"/>
</dbReference>
<comment type="catalytic activity">
    <reaction evidence="3">
        <text>di-trans,octa-cis-undecaprenyl diphosphate + H2O = di-trans,octa-cis-undecaprenyl phosphate + phosphate + H(+)</text>
        <dbReference type="Rhea" id="RHEA:28094"/>
        <dbReference type="ChEBI" id="CHEBI:15377"/>
        <dbReference type="ChEBI" id="CHEBI:15378"/>
        <dbReference type="ChEBI" id="CHEBI:43474"/>
        <dbReference type="ChEBI" id="CHEBI:58405"/>
        <dbReference type="ChEBI" id="CHEBI:60392"/>
        <dbReference type="EC" id="3.6.1.27"/>
    </reaction>
</comment>
<feature type="domain" description="Phosphatidic acid phosphatase type 2/haloperoxidase" evidence="5">
    <location>
        <begin position="68"/>
        <end position="176"/>
    </location>
</feature>
<dbReference type="EC" id="3.6.1.27" evidence="1"/>
<dbReference type="Pfam" id="PF01569">
    <property type="entry name" value="PAP2"/>
    <property type="match status" value="1"/>
</dbReference>
<feature type="transmembrane region" description="Helical" evidence="4">
    <location>
        <begin position="40"/>
        <end position="60"/>
    </location>
</feature>
<accession>A0A024HEK1</accession>